<dbReference type="EMBL" id="CAJEWN010000021">
    <property type="protein sequence ID" value="CAD2138278.1"/>
    <property type="molecule type" value="Genomic_DNA"/>
</dbReference>
<name>A0A6V7TXD2_MELEN</name>
<evidence type="ECO:0000313" key="2">
    <source>
        <dbReference type="Proteomes" id="UP000580250"/>
    </source>
</evidence>
<gene>
    <name evidence="1" type="ORF">MENT_LOCUS5733</name>
</gene>
<sequence length="57" mass="7174">MFIFLPFKKYFLSIFIIYISEYINHLAPFKFHLFAHYSNPFCIYYLDLYKRIFKIFS</sequence>
<protein>
    <submittedName>
        <fullName evidence="1">Uncharacterized protein</fullName>
    </submittedName>
</protein>
<reference evidence="1 2" key="1">
    <citation type="submission" date="2020-08" db="EMBL/GenBank/DDBJ databases">
        <authorList>
            <person name="Koutsovoulos G."/>
            <person name="Danchin GJ E."/>
        </authorList>
    </citation>
    <scope>NUCLEOTIDE SEQUENCE [LARGE SCALE GENOMIC DNA]</scope>
</reference>
<evidence type="ECO:0000313" key="1">
    <source>
        <dbReference type="EMBL" id="CAD2138278.1"/>
    </source>
</evidence>
<organism evidence="1 2">
    <name type="scientific">Meloidogyne enterolobii</name>
    <name type="common">Root-knot nematode worm</name>
    <name type="synonym">Meloidogyne mayaguensis</name>
    <dbReference type="NCBI Taxonomy" id="390850"/>
    <lineage>
        <taxon>Eukaryota</taxon>
        <taxon>Metazoa</taxon>
        <taxon>Ecdysozoa</taxon>
        <taxon>Nematoda</taxon>
        <taxon>Chromadorea</taxon>
        <taxon>Rhabditida</taxon>
        <taxon>Tylenchina</taxon>
        <taxon>Tylenchomorpha</taxon>
        <taxon>Tylenchoidea</taxon>
        <taxon>Meloidogynidae</taxon>
        <taxon>Meloidogyninae</taxon>
        <taxon>Meloidogyne</taxon>
    </lineage>
</organism>
<accession>A0A6V7TXD2</accession>
<proteinExistence type="predicted"/>
<comment type="caution">
    <text evidence="1">The sequence shown here is derived from an EMBL/GenBank/DDBJ whole genome shotgun (WGS) entry which is preliminary data.</text>
</comment>
<dbReference type="AlphaFoldDB" id="A0A6V7TXD2"/>
<dbReference type="Proteomes" id="UP000580250">
    <property type="component" value="Unassembled WGS sequence"/>
</dbReference>